<keyword evidence="3" id="KW-1185">Reference proteome</keyword>
<dbReference type="RefSeq" id="WP_101836423.1">
    <property type="nucleotide sequence ID" value="NZ_FZMO01000564.1"/>
</dbReference>
<dbReference type="Pfam" id="PF04471">
    <property type="entry name" value="Mrr_cat"/>
    <property type="match status" value="1"/>
</dbReference>
<sequence>MGPAERLESIAAMPPHERGRCFEAWLIGVLDRAGLQPWPAFRPKGEEIDGSFLRWGRTYLLEAKWHGKPIPASTIYQFKGKVDGKLTGTIGVMVSMSGYSNNAVEALRHGKELNVILFGEQDVYAAETDGIEAVLDFKLRAAAQFGDPYVEYPPKAMRHGLSIVVESTRDAEIIRLLAKRLTARRVEARPYWTTATMGAQGLQATALALALANRSQVLIIADAYPELRMFEGRYGDRMPGQEAAFIEAQMSEQGSGRAYDGNLSMSGWIGGRATHLPSPPQAILVNGGIVGWFPVEVRETLSSIPLQKLPGYLRRITLPELRANSGSFARFAQILTEVDF</sequence>
<gene>
    <name evidence="2" type="ORF">FRACA_950006</name>
</gene>
<protein>
    <recommendedName>
        <fullName evidence="1">Restriction endonuclease type IV Mrr domain-containing protein</fullName>
    </recommendedName>
</protein>
<proteinExistence type="predicted"/>
<organism evidence="2 3">
    <name type="scientific">Frankia canadensis</name>
    <dbReference type="NCBI Taxonomy" id="1836972"/>
    <lineage>
        <taxon>Bacteria</taxon>
        <taxon>Bacillati</taxon>
        <taxon>Actinomycetota</taxon>
        <taxon>Actinomycetes</taxon>
        <taxon>Frankiales</taxon>
        <taxon>Frankiaceae</taxon>
        <taxon>Frankia</taxon>
    </lineage>
</organism>
<dbReference type="InterPro" id="IPR007560">
    <property type="entry name" value="Restrct_endonuc_IV_Mrr"/>
</dbReference>
<dbReference type="AlphaFoldDB" id="A0A2I2L2U2"/>
<dbReference type="EMBL" id="FZMO01000564">
    <property type="protein sequence ID" value="SNQ52187.1"/>
    <property type="molecule type" value="Genomic_DNA"/>
</dbReference>
<dbReference type="InterPro" id="IPR011335">
    <property type="entry name" value="Restrct_endonuc-II-like"/>
</dbReference>
<evidence type="ECO:0000313" key="2">
    <source>
        <dbReference type="EMBL" id="SNQ52187.1"/>
    </source>
</evidence>
<feature type="domain" description="Restriction endonuclease type IV Mrr" evidence="1">
    <location>
        <begin position="19"/>
        <end position="118"/>
    </location>
</feature>
<name>A0A2I2L2U2_9ACTN</name>
<dbReference type="Proteomes" id="UP000234331">
    <property type="component" value="Unassembled WGS sequence"/>
</dbReference>
<evidence type="ECO:0000313" key="3">
    <source>
        <dbReference type="Proteomes" id="UP000234331"/>
    </source>
</evidence>
<reference evidence="2 3" key="1">
    <citation type="submission" date="2017-06" db="EMBL/GenBank/DDBJ databases">
        <authorList>
            <person name="Kim H.J."/>
            <person name="Triplett B.A."/>
        </authorList>
    </citation>
    <scope>NUCLEOTIDE SEQUENCE [LARGE SCALE GENOMIC DNA]</scope>
    <source>
        <strain evidence="2">FRACA_ARgP5</strain>
    </source>
</reference>
<evidence type="ECO:0000259" key="1">
    <source>
        <dbReference type="Pfam" id="PF04471"/>
    </source>
</evidence>
<accession>A0A2I2L2U2</accession>
<dbReference type="SUPFAM" id="SSF52980">
    <property type="entry name" value="Restriction endonuclease-like"/>
    <property type="match status" value="1"/>
</dbReference>